<accession>A0ABW8RPS3</accession>
<evidence type="ECO:0000313" key="5">
    <source>
        <dbReference type="Proteomes" id="UP001623041"/>
    </source>
</evidence>
<feature type="domain" description="PA" evidence="2">
    <location>
        <begin position="135"/>
        <end position="216"/>
    </location>
</feature>
<gene>
    <name evidence="4" type="ORF">ACJEBI_23435</name>
</gene>
<dbReference type="Gene3D" id="3.40.630.10">
    <property type="entry name" value="Zn peptidases"/>
    <property type="match status" value="1"/>
</dbReference>
<dbReference type="Gene3D" id="3.50.30.30">
    <property type="match status" value="1"/>
</dbReference>
<dbReference type="EMBL" id="JBJHQH010000023">
    <property type="protein sequence ID" value="MFK9094409.1"/>
    <property type="molecule type" value="Genomic_DNA"/>
</dbReference>
<evidence type="ECO:0000259" key="3">
    <source>
        <dbReference type="Pfam" id="PF04389"/>
    </source>
</evidence>
<dbReference type="SUPFAM" id="SSF52025">
    <property type="entry name" value="PA domain"/>
    <property type="match status" value="1"/>
</dbReference>
<evidence type="ECO:0000256" key="1">
    <source>
        <dbReference type="SAM" id="SignalP"/>
    </source>
</evidence>
<dbReference type="InterPro" id="IPR039373">
    <property type="entry name" value="Peptidase_M28B"/>
</dbReference>
<protein>
    <submittedName>
        <fullName evidence="4">DUF4910 domain-containing protein</fullName>
    </submittedName>
</protein>
<dbReference type="PANTHER" id="PTHR10404:SF46">
    <property type="entry name" value="VACUOLAR PROTEIN SORTING-ASSOCIATED PROTEIN 70"/>
    <property type="match status" value="1"/>
</dbReference>
<name>A0ABW8RPS3_9BACI</name>
<reference evidence="4 5" key="1">
    <citation type="submission" date="2024-11" db="EMBL/GenBank/DDBJ databases">
        <authorList>
            <person name="Lucas J.A."/>
        </authorList>
    </citation>
    <scope>NUCLEOTIDE SEQUENCE [LARGE SCALE GENOMIC DNA]</scope>
    <source>
        <strain evidence="4 5">Z 5.4</strain>
    </source>
</reference>
<feature type="chain" id="PRO_5047307203" evidence="1">
    <location>
        <begin position="27"/>
        <end position="464"/>
    </location>
</feature>
<evidence type="ECO:0000313" key="4">
    <source>
        <dbReference type="EMBL" id="MFK9094409.1"/>
    </source>
</evidence>
<dbReference type="InterPro" id="IPR046450">
    <property type="entry name" value="PA_dom_sf"/>
</dbReference>
<comment type="caution">
    <text evidence="4">The sequence shown here is derived from an EMBL/GenBank/DDBJ whole genome shotgun (WGS) entry which is preliminary data.</text>
</comment>
<feature type="signal peptide" evidence="1">
    <location>
        <begin position="1"/>
        <end position="26"/>
    </location>
</feature>
<organism evidence="4 5">
    <name type="scientific">Bacillus salipaludis</name>
    <dbReference type="NCBI Taxonomy" id="2547811"/>
    <lineage>
        <taxon>Bacteria</taxon>
        <taxon>Bacillati</taxon>
        <taxon>Bacillota</taxon>
        <taxon>Bacilli</taxon>
        <taxon>Bacillales</taxon>
        <taxon>Bacillaceae</taxon>
        <taxon>Bacillus</taxon>
    </lineage>
</organism>
<sequence length="464" mass="49401">MKKGTKIVGTTVLIGSLLAASHSAFAETKDNPSQQAFDNKVVKRIDVDRIYENVSYLAETIGPRVAGTAKEDQTVEYIANQFKQYGFNNVEIQPFKIVTSYNRPTTASFSVNGSSYQVTAFGYSQNTPSGGMSSKLVYVGLGSEAEVAGKDVSGNIALVHRGGGIPFATKMANAKNAGASGVVIINDVAGLPTSNLAADESNLPTLFMTKAEGDALVSTLGQTTLTGTMRIEGAKFTMATSHNVIATKKPQANKDTKQIIMVGAHHDSVAVGTGASDNASGTSVLLELARVLANTPTDTEIRFITFGAEERGLLGSYHYTKQLSKDEINRTVAMFNMDMVGSKNAGKFAMFTVDGKPNTVTTLGNSAGTRLYEAISYNQVGRSDHQPFTEVGIPSAVFSYAPLEPEYHSPNDKIELISKEKLLKTAQVLGAAIYQAARPDTPALERSKVAPIPIEAELDGDLHL</sequence>
<feature type="domain" description="Peptidase M28" evidence="3">
    <location>
        <begin position="243"/>
        <end position="430"/>
    </location>
</feature>
<evidence type="ECO:0000259" key="2">
    <source>
        <dbReference type="Pfam" id="PF02225"/>
    </source>
</evidence>
<dbReference type="InterPro" id="IPR007484">
    <property type="entry name" value="Peptidase_M28"/>
</dbReference>
<keyword evidence="1" id="KW-0732">Signal</keyword>
<keyword evidence="5" id="KW-1185">Reference proteome</keyword>
<dbReference type="SUPFAM" id="SSF53187">
    <property type="entry name" value="Zn-dependent exopeptidases"/>
    <property type="match status" value="1"/>
</dbReference>
<dbReference type="Pfam" id="PF02225">
    <property type="entry name" value="PA"/>
    <property type="match status" value="1"/>
</dbReference>
<dbReference type="InterPro" id="IPR003137">
    <property type="entry name" value="PA_domain"/>
</dbReference>
<dbReference type="Proteomes" id="UP001623041">
    <property type="component" value="Unassembled WGS sequence"/>
</dbReference>
<dbReference type="PANTHER" id="PTHR10404">
    <property type="entry name" value="N-ACETYLATED-ALPHA-LINKED ACIDIC DIPEPTIDASE"/>
    <property type="match status" value="1"/>
</dbReference>
<dbReference type="Pfam" id="PF04389">
    <property type="entry name" value="Peptidase_M28"/>
    <property type="match status" value="1"/>
</dbReference>
<dbReference type="RefSeq" id="WP_406582881.1">
    <property type="nucleotide sequence ID" value="NZ_JBJHQH010000023.1"/>
</dbReference>
<proteinExistence type="predicted"/>